<dbReference type="PANTHER" id="PTHR10978:SF5">
    <property type="entry name" value="SUCCINATE DEHYDROGENASE CYTOCHROME B560 SUBUNIT, MITOCHONDRIAL"/>
    <property type="match status" value="1"/>
</dbReference>
<keyword evidence="7 12" id="KW-0479">Metal-binding</keyword>
<feature type="transmembrane region" description="Helical" evidence="13">
    <location>
        <begin position="109"/>
        <end position="130"/>
    </location>
</feature>
<dbReference type="Pfam" id="PF01127">
    <property type="entry name" value="Sdh_cyt"/>
    <property type="match status" value="1"/>
</dbReference>
<dbReference type="Proteomes" id="UP000555448">
    <property type="component" value="Unassembled WGS sequence"/>
</dbReference>
<keyword evidence="9 12" id="KW-0408">Iron</keyword>
<dbReference type="GO" id="GO:0016020">
    <property type="term" value="C:membrane"/>
    <property type="evidence" value="ECO:0007669"/>
    <property type="project" value="UniProtKB-SubCell"/>
</dbReference>
<comment type="subcellular location">
    <subcellularLocation>
        <location evidence="2">Membrane</location>
        <topology evidence="2">Multi-pass membrane protein</topology>
    </subcellularLocation>
</comment>
<organism evidence="14 15">
    <name type="scientific">Novosphingobium chloroacetimidivorans</name>
    <dbReference type="NCBI Taxonomy" id="1428314"/>
    <lineage>
        <taxon>Bacteria</taxon>
        <taxon>Pseudomonadati</taxon>
        <taxon>Pseudomonadota</taxon>
        <taxon>Alphaproteobacteria</taxon>
        <taxon>Sphingomonadales</taxon>
        <taxon>Sphingomonadaceae</taxon>
        <taxon>Novosphingobium</taxon>
    </lineage>
</organism>
<sequence>MAQQAGTRNRPLSPHLQIWRWGPGMLSSILHRATGIAASVGIFVLLWWLGALVAGPAAYAKFVDLADSPLGILILLGISYSVIAHGITGIRHFVLDTGAGYELDTNKRWATICTALGVILTAVFWAALLLR</sequence>
<evidence type="ECO:0000256" key="8">
    <source>
        <dbReference type="ARBA" id="ARBA00022989"/>
    </source>
</evidence>
<evidence type="ECO:0000256" key="7">
    <source>
        <dbReference type="ARBA" id="ARBA00022723"/>
    </source>
</evidence>
<keyword evidence="5 12" id="KW-0349">Heme</keyword>
<evidence type="ECO:0000313" key="15">
    <source>
        <dbReference type="Proteomes" id="UP000555448"/>
    </source>
</evidence>
<comment type="similarity">
    <text evidence="3">Belongs to the cytochrome b560 family.</text>
</comment>
<evidence type="ECO:0000256" key="12">
    <source>
        <dbReference type="PIRSR" id="PIRSR000178-1"/>
    </source>
</evidence>
<evidence type="ECO:0000256" key="5">
    <source>
        <dbReference type="ARBA" id="ARBA00022617"/>
    </source>
</evidence>
<dbReference type="SUPFAM" id="SSF81343">
    <property type="entry name" value="Fumarate reductase respiratory complex transmembrane subunits"/>
    <property type="match status" value="1"/>
</dbReference>
<evidence type="ECO:0000313" key="14">
    <source>
        <dbReference type="EMBL" id="MBB4858972.1"/>
    </source>
</evidence>
<dbReference type="AlphaFoldDB" id="A0A7W7KA01"/>
<evidence type="ECO:0000256" key="11">
    <source>
        <dbReference type="ARBA" id="ARBA00025912"/>
    </source>
</evidence>
<name>A0A7W7KA01_9SPHN</name>
<proteinExistence type="inferred from homology"/>
<comment type="caution">
    <text evidence="14">The sequence shown here is derived from an EMBL/GenBank/DDBJ whole genome shotgun (WGS) entry which is preliminary data.</text>
</comment>
<dbReference type="InterPro" id="IPR034804">
    <property type="entry name" value="SQR/QFR_C/D"/>
</dbReference>
<evidence type="ECO:0000256" key="3">
    <source>
        <dbReference type="ARBA" id="ARBA00007244"/>
    </source>
</evidence>
<dbReference type="EMBL" id="JACHLR010000009">
    <property type="protein sequence ID" value="MBB4858972.1"/>
    <property type="molecule type" value="Genomic_DNA"/>
</dbReference>
<keyword evidence="8 13" id="KW-1133">Transmembrane helix</keyword>
<gene>
    <name evidence="14" type="ORF">HNO88_002298</name>
</gene>
<dbReference type="InterPro" id="IPR014314">
    <property type="entry name" value="Succ_DH_cytb556"/>
</dbReference>
<dbReference type="GO" id="GO:0046872">
    <property type="term" value="F:metal ion binding"/>
    <property type="evidence" value="ECO:0007669"/>
    <property type="project" value="UniProtKB-KW"/>
</dbReference>
<comment type="subunit">
    <text evidence="11">Part of an enzyme complex containing four subunits: a flavoprotein, an iron-sulfur protein, plus two membrane-anchoring proteins, SdhC and SdhD. The complex can form homotrimers.</text>
</comment>
<protein>
    <recommendedName>
        <fullName evidence="4">Succinate dehydrogenase cytochrome b556 subunit</fullName>
    </recommendedName>
</protein>
<keyword evidence="10 13" id="KW-0472">Membrane</keyword>
<evidence type="ECO:0000256" key="4">
    <source>
        <dbReference type="ARBA" id="ARBA00020076"/>
    </source>
</evidence>
<accession>A0A7W7KA01</accession>
<comment type="function">
    <text evidence="1">Membrane-anchoring subunit of succinate dehydrogenase (SDH).</text>
</comment>
<dbReference type="PANTHER" id="PTHR10978">
    <property type="entry name" value="SUCCINATE DEHYDROGENASE CYTOCHROME B560 SUBUNIT"/>
    <property type="match status" value="1"/>
</dbReference>
<feature type="transmembrane region" description="Helical" evidence="13">
    <location>
        <begin position="70"/>
        <end position="88"/>
    </location>
</feature>
<keyword evidence="6 13" id="KW-0812">Transmembrane</keyword>
<evidence type="ECO:0000256" key="6">
    <source>
        <dbReference type="ARBA" id="ARBA00022692"/>
    </source>
</evidence>
<feature type="binding site" description="axial binding residue" evidence="12">
    <location>
        <position position="85"/>
    </location>
    <ligand>
        <name>heme</name>
        <dbReference type="ChEBI" id="CHEBI:30413"/>
        <note>ligand shared with second transmembrane subunit</note>
    </ligand>
    <ligandPart>
        <name>Fe</name>
        <dbReference type="ChEBI" id="CHEBI:18248"/>
    </ligandPart>
</feature>
<dbReference type="PROSITE" id="PS01000">
    <property type="entry name" value="SDH_CYT_1"/>
    <property type="match status" value="1"/>
</dbReference>
<dbReference type="NCBIfam" id="TIGR02970">
    <property type="entry name" value="succ_dehyd_cytB"/>
    <property type="match status" value="1"/>
</dbReference>
<dbReference type="PIRSF" id="PIRSF000178">
    <property type="entry name" value="SDH_cyt_b560"/>
    <property type="match status" value="1"/>
</dbReference>
<keyword evidence="15" id="KW-1185">Reference proteome</keyword>
<evidence type="ECO:0000256" key="13">
    <source>
        <dbReference type="SAM" id="Phobius"/>
    </source>
</evidence>
<reference evidence="14 15" key="1">
    <citation type="submission" date="2020-08" db="EMBL/GenBank/DDBJ databases">
        <title>Functional genomics of gut bacteria from endangered species of beetles.</title>
        <authorList>
            <person name="Carlos-Shanley C."/>
        </authorList>
    </citation>
    <scope>NUCLEOTIDE SEQUENCE [LARGE SCALE GENOMIC DNA]</scope>
    <source>
        <strain evidence="14 15">S00245</strain>
    </source>
</reference>
<dbReference type="InterPro" id="IPR000701">
    <property type="entry name" value="SuccDH_FuR_B_TM-su"/>
</dbReference>
<feature type="transmembrane region" description="Helical" evidence="13">
    <location>
        <begin position="29"/>
        <end position="50"/>
    </location>
</feature>
<comment type="cofactor">
    <cofactor evidence="12">
        <name>heme</name>
        <dbReference type="ChEBI" id="CHEBI:30413"/>
    </cofactor>
    <text evidence="12">The heme is bound between the two transmembrane subunits.</text>
</comment>
<dbReference type="InterPro" id="IPR018495">
    <property type="entry name" value="Succ_DH_cyt_bsu_CS"/>
</dbReference>
<dbReference type="CDD" id="cd03499">
    <property type="entry name" value="SQR_TypeC_SdhC"/>
    <property type="match status" value="1"/>
</dbReference>
<dbReference type="GO" id="GO:0009055">
    <property type="term" value="F:electron transfer activity"/>
    <property type="evidence" value="ECO:0007669"/>
    <property type="project" value="InterPro"/>
</dbReference>
<evidence type="ECO:0000256" key="2">
    <source>
        <dbReference type="ARBA" id="ARBA00004141"/>
    </source>
</evidence>
<dbReference type="RefSeq" id="WP_184245157.1">
    <property type="nucleotide sequence ID" value="NZ_JACHLR010000009.1"/>
</dbReference>
<evidence type="ECO:0000256" key="1">
    <source>
        <dbReference type="ARBA" id="ARBA00004050"/>
    </source>
</evidence>
<dbReference type="Gene3D" id="1.20.1300.10">
    <property type="entry name" value="Fumarate reductase/succinate dehydrogenase, transmembrane subunit"/>
    <property type="match status" value="1"/>
</dbReference>
<dbReference type="GO" id="GO:0006099">
    <property type="term" value="P:tricarboxylic acid cycle"/>
    <property type="evidence" value="ECO:0007669"/>
    <property type="project" value="InterPro"/>
</dbReference>
<evidence type="ECO:0000256" key="9">
    <source>
        <dbReference type="ARBA" id="ARBA00023004"/>
    </source>
</evidence>
<evidence type="ECO:0000256" key="10">
    <source>
        <dbReference type="ARBA" id="ARBA00023136"/>
    </source>
</evidence>